<evidence type="ECO:0000313" key="2">
    <source>
        <dbReference type="Proteomes" id="UP000480943"/>
    </source>
</evidence>
<comment type="caution">
    <text evidence="1">The sequence shown here is derived from an EMBL/GenBank/DDBJ whole genome shotgun (WGS) entry which is preliminary data.</text>
</comment>
<proteinExistence type="predicted"/>
<organism evidence="1 2">
    <name type="scientific">Photobacterium damselae subsp. damselae</name>
    <name type="common">Listonella damsela</name>
    <dbReference type="NCBI Taxonomy" id="85581"/>
    <lineage>
        <taxon>Bacteria</taxon>
        <taxon>Pseudomonadati</taxon>
        <taxon>Pseudomonadota</taxon>
        <taxon>Gammaproteobacteria</taxon>
        <taxon>Vibrionales</taxon>
        <taxon>Vibrionaceae</taxon>
        <taxon>Photobacterium</taxon>
    </lineage>
</organism>
<dbReference type="AlphaFoldDB" id="A0AAD3WUG0"/>
<sequence length="133" mass="15445">MNLHIARRSWINYREQLLPLIKQTAQRNNHMFADEIDKALSEGRAFLFIGQDGFFVLEPLSSKGLVRINVMFAFNWGGDAINRYQTMIERLAREAGARSLELYTAVKGLVPLLEQHQWRMTGDEPVMHWVKTL</sequence>
<evidence type="ECO:0000313" key="1">
    <source>
        <dbReference type="EMBL" id="KAB1179731.1"/>
    </source>
</evidence>
<protein>
    <submittedName>
        <fullName evidence="1">Uncharacterized protein</fullName>
    </submittedName>
</protein>
<dbReference type="Proteomes" id="UP000480943">
    <property type="component" value="Unassembled WGS sequence"/>
</dbReference>
<accession>A0AAD3WUG0</accession>
<dbReference type="EMBL" id="VZUQ01000070">
    <property type="protein sequence ID" value="KAB1179731.1"/>
    <property type="molecule type" value="Genomic_DNA"/>
</dbReference>
<name>A0AAD3WUG0_PHODD</name>
<reference evidence="1 2" key="1">
    <citation type="submission" date="2019-09" db="EMBL/GenBank/DDBJ databases">
        <title>Photobacterium damselae subsp. damselae CDC-2227-81, a human clinical isolate.</title>
        <authorList>
            <person name="Osorio C.R."/>
        </authorList>
    </citation>
    <scope>NUCLEOTIDE SEQUENCE [LARGE SCALE GENOMIC DNA]</scope>
    <source>
        <strain evidence="1 2">CDC-2227-81</strain>
    </source>
</reference>
<gene>
    <name evidence="1" type="ORF">F6450_12720</name>
</gene>